<dbReference type="AlphaFoldDB" id="A0A2H0N8T1"/>
<reference evidence="1 2" key="1">
    <citation type="submission" date="2017-09" db="EMBL/GenBank/DDBJ databases">
        <title>Depth-based differentiation of microbial function through sediment-hosted aquifers and enrichment of novel symbionts in the deep terrestrial subsurface.</title>
        <authorList>
            <person name="Probst A.J."/>
            <person name="Ladd B."/>
            <person name="Jarett J.K."/>
            <person name="Geller-Mcgrath D.E."/>
            <person name="Sieber C.M."/>
            <person name="Emerson J.B."/>
            <person name="Anantharaman K."/>
            <person name="Thomas B.C."/>
            <person name="Malmstrom R."/>
            <person name="Stieglmeier M."/>
            <person name="Klingl A."/>
            <person name="Woyke T."/>
            <person name="Ryan C.M."/>
            <person name="Banfield J.F."/>
        </authorList>
    </citation>
    <scope>NUCLEOTIDE SEQUENCE [LARGE SCALE GENOMIC DNA]</scope>
    <source>
        <strain evidence="1">CG11_big_fil_rev_8_21_14_0_20_39_34</strain>
    </source>
</reference>
<name>A0A2H0N8T1_9BACT</name>
<dbReference type="EMBL" id="PCWN01000001">
    <property type="protein sequence ID" value="PIR04516.1"/>
    <property type="molecule type" value="Genomic_DNA"/>
</dbReference>
<comment type="caution">
    <text evidence="1">The sequence shown here is derived from an EMBL/GenBank/DDBJ whole genome shotgun (WGS) entry which is preliminary data.</text>
</comment>
<proteinExistence type="predicted"/>
<dbReference type="Proteomes" id="UP000229600">
    <property type="component" value="Unassembled WGS sequence"/>
</dbReference>
<organism evidence="1 2">
    <name type="scientific">Candidatus Magasanikbacteria bacterium CG11_big_fil_rev_8_21_14_0_20_39_34</name>
    <dbReference type="NCBI Taxonomy" id="1974653"/>
    <lineage>
        <taxon>Bacteria</taxon>
        <taxon>Candidatus Magasanikiibacteriota</taxon>
    </lineage>
</organism>
<evidence type="ECO:0000313" key="1">
    <source>
        <dbReference type="EMBL" id="PIR04516.1"/>
    </source>
</evidence>
<gene>
    <name evidence="1" type="ORF">COV59_00100</name>
</gene>
<evidence type="ECO:0000313" key="2">
    <source>
        <dbReference type="Proteomes" id="UP000229600"/>
    </source>
</evidence>
<accession>A0A2H0N8T1</accession>
<protein>
    <submittedName>
        <fullName evidence="1">Uncharacterized protein</fullName>
    </submittedName>
</protein>
<sequence>MGWPFERSTWTKTRLVPSQMITSPTQRSPIFFSSIGSPPSTAQIEENLSHIEFFVKKKRNPMEDSLFHKKIAI</sequence>